<keyword evidence="10" id="KW-1185">Reference proteome</keyword>
<proteinExistence type="predicted"/>
<reference evidence="10" key="1">
    <citation type="journal article" date="2019" name="Int. J. Syst. Evol. Microbiol.">
        <title>The Global Catalogue of Microorganisms (GCM) 10K type strain sequencing project: providing services to taxonomists for standard genome sequencing and annotation.</title>
        <authorList>
            <consortium name="The Broad Institute Genomics Platform"/>
            <consortium name="The Broad Institute Genome Sequencing Center for Infectious Disease"/>
            <person name="Wu L."/>
            <person name="Ma J."/>
        </authorList>
    </citation>
    <scope>NUCLEOTIDE SEQUENCE [LARGE SCALE GENOMIC DNA]</scope>
    <source>
        <strain evidence="10">CGMCC 4.7192</strain>
    </source>
</reference>
<accession>A0ABW5BQ79</accession>
<name>A0ABW5BQ79_9PROT</name>
<evidence type="ECO:0000259" key="8">
    <source>
        <dbReference type="Pfam" id="PF02230"/>
    </source>
</evidence>
<evidence type="ECO:0000256" key="7">
    <source>
        <dbReference type="ARBA" id="ARBA00023326"/>
    </source>
</evidence>
<keyword evidence="2" id="KW-0964">Secreted</keyword>
<evidence type="ECO:0000256" key="4">
    <source>
        <dbReference type="ARBA" id="ARBA00022729"/>
    </source>
</evidence>
<keyword evidence="4" id="KW-0732">Signal</keyword>
<dbReference type="SUPFAM" id="SSF53474">
    <property type="entry name" value="alpha/beta-Hydrolases"/>
    <property type="match status" value="1"/>
</dbReference>
<sequence length="288" mass="32015">MSVNVVLAKDLEKNTHSCGAIGDSCHVSLGEYNVSLPNNSSTTKEIPAVLFFHGAGRSGEDTLKNTPMIKTMNDRGYAVIAPSGLKRPNSRFGPGWSFIPGRQIMRDELAFTRELLDDAFQRFAIDRNRVLMSGFSIGGSLVWYLACQDASIATAYAPVAGAFWRPHPTAADCMAPVKLMHTHGWRDKTVPLEGRPLGGGAIYQGDVFQGMQIMRRVNNCAELRADEFDTTSIKEAKDPFWQRWWTRCTPNSNLRLVLHTGGHSIPKGWTTMALNWFERVAPKKTELN</sequence>
<evidence type="ECO:0000256" key="3">
    <source>
        <dbReference type="ARBA" id="ARBA00022651"/>
    </source>
</evidence>
<keyword evidence="6" id="KW-0119">Carbohydrate metabolism</keyword>
<dbReference type="InterPro" id="IPR043595">
    <property type="entry name" value="FaeB/C/D"/>
</dbReference>
<keyword evidence="7" id="KW-0624">Polysaccharide degradation</keyword>
<feature type="domain" description="Phospholipase/carboxylesterase/thioesterase" evidence="8">
    <location>
        <begin position="41"/>
        <end position="193"/>
    </location>
</feature>
<dbReference type="Pfam" id="PF02230">
    <property type="entry name" value="Abhydrolase_2"/>
    <property type="match status" value="1"/>
</dbReference>
<dbReference type="GO" id="GO:0016787">
    <property type="term" value="F:hydrolase activity"/>
    <property type="evidence" value="ECO:0007669"/>
    <property type="project" value="UniProtKB-KW"/>
</dbReference>
<evidence type="ECO:0000313" key="10">
    <source>
        <dbReference type="Proteomes" id="UP001597294"/>
    </source>
</evidence>
<gene>
    <name evidence="9" type="ORF">ACFSKO_19240</name>
</gene>
<dbReference type="InterPro" id="IPR029058">
    <property type="entry name" value="AB_hydrolase_fold"/>
</dbReference>
<evidence type="ECO:0000313" key="9">
    <source>
        <dbReference type="EMBL" id="MFD2207754.1"/>
    </source>
</evidence>
<evidence type="ECO:0000256" key="1">
    <source>
        <dbReference type="ARBA" id="ARBA00004613"/>
    </source>
</evidence>
<comment type="subcellular location">
    <subcellularLocation>
        <location evidence="1">Secreted</location>
    </subcellularLocation>
</comment>
<dbReference type="InterPro" id="IPR003140">
    <property type="entry name" value="PLipase/COase/thioEstase"/>
</dbReference>
<dbReference type="EMBL" id="JBHUII010000013">
    <property type="protein sequence ID" value="MFD2207754.1"/>
    <property type="molecule type" value="Genomic_DNA"/>
</dbReference>
<keyword evidence="5 9" id="KW-0378">Hydrolase</keyword>
<evidence type="ECO:0000256" key="2">
    <source>
        <dbReference type="ARBA" id="ARBA00022525"/>
    </source>
</evidence>
<dbReference type="PANTHER" id="PTHR38050:SF2">
    <property type="entry name" value="FERULOYL ESTERASE C-RELATED"/>
    <property type="match status" value="1"/>
</dbReference>
<dbReference type="PANTHER" id="PTHR38050">
    <property type="match status" value="1"/>
</dbReference>
<organism evidence="9 10">
    <name type="scientific">Kiloniella antarctica</name>
    <dbReference type="NCBI Taxonomy" id="1550907"/>
    <lineage>
        <taxon>Bacteria</taxon>
        <taxon>Pseudomonadati</taxon>
        <taxon>Pseudomonadota</taxon>
        <taxon>Alphaproteobacteria</taxon>
        <taxon>Rhodospirillales</taxon>
        <taxon>Kiloniellaceae</taxon>
        <taxon>Kiloniella</taxon>
    </lineage>
</organism>
<dbReference type="RefSeq" id="WP_380254715.1">
    <property type="nucleotide sequence ID" value="NZ_JBHUII010000013.1"/>
</dbReference>
<evidence type="ECO:0000256" key="6">
    <source>
        <dbReference type="ARBA" id="ARBA00023277"/>
    </source>
</evidence>
<dbReference type="Gene3D" id="3.40.50.1820">
    <property type="entry name" value="alpha/beta hydrolase"/>
    <property type="match status" value="1"/>
</dbReference>
<protein>
    <submittedName>
        <fullName evidence="9">Alpha/beta hydrolase family esterase</fullName>
    </submittedName>
</protein>
<evidence type="ECO:0000256" key="5">
    <source>
        <dbReference type="ARBA" id="ARBA00022801"/>
    </source>
</evidence>
<dbReference type="Proteomes" id="UP001597294">
    <property type="component" value="Unassembled WGS sequence"/>
</dbReference>
<comment type="caution">
    <text evidence="9">The sequence shown here is derived from an EMBL/GenBank/DDBJ whole genome shotgun (WGS) entry which is preliminary data.</text>
</comment>
<keyword evidence="3" id="KW-0858">Xylan degradation</keyword>